<name>A0A212Q8K6_RHOAC</name>
<accession>A0A212Q8K6</accession>
<dbReference type="Proteomes" id="UP000198418">
    <property type="component" value="Unassembled WGS sequence"/>
</dbReference>
<dbReference type="GO" id="GO:0032259">
    <property type="term" value="P:methylation"/>
    <property type="evidence" value="ECO:0007669"/>
    <property type="project" value="UniProtKB-KW"/>
</dbReference>
<reference evidence="3" key="1">
    <citation type="submission" date="2017-06" db="EMBL/GenBank/DDBJ databases">
        <authorList>
            <person name="Varghese N."/>
            <person name="Submissions S."/>
        </authorList>
    </citation>
    <scope>NUCLEOTIDE SEQUENCE [LARGE SCALE GENOMIC DNA]</scope>
    <source>
        <strain evidence="3">DSM 137</strain>
    </source>
</reference>
<keyword evidence="3" id="KW-1185">Reference proteome</keyword>
<dbReference type="NCBIfam" id="TIGR01444">
    <property type="entry name" value="fkbM_fam"/>
    <property type="match status" value="1"/>
</dbReference>
<evidence type="ECO:0000313" key="2">
    <source>
        <dbReference type="EMBL" id="SNB55630.1"/>
    </source>
</evidence>
<evidence type="ECO:0000259" key="1">
    <source>
        <dbReference type="Pfam" id="PF05050"/>
    </source>
</evidence>
<keyword evidence="2" id="KW-0489">Methyltransferase</keyword>
<dbReference type="InterPro" id="IPR029063">
    <property type="entry name" value="SAM-dependent_MTases_sf"/>
</dbReference>
<protein>
    <submittedName>
        <fullName evidence="2">Methyltransferase, FkbM family</fullName>
    </submittedName>
</protein>
<keyword evidence="2" id="KW-0808">Transferase</keyword>
<dbReference type="InterPro" id="IPR006342">
    <property type="entry name" value="FkbM_mtfrase"/>
</dbReference>
<gene>
    <name evidence="2" type="ORF">SAMN06265338_101469</name>
</gene>
<feature type="domain" description="Methyltransferase FkbM" evidence="1">
    <location>
        <begin position="41"/>
        <end position="194"/>
    </location>
</feature>
<organism evidence="2 3">
    <name type="scientific">Rhodoblastus acidophilus</name>
    <name type="common">Rhodopseudomonas acidophila</name>
    <dbReference type="NCBI Taxonomy" id="1074"/>
    <lineage>
        <taxon>Bacteria</taxon>
        <taxon>Pseudomonadati</taxon>
        <taxon>Pseudomonadota</taxon>
        <taxon>Alphaproteobacteria</taxon>
        <taxon>Hyphomicrobiales</taxon>
        <taxon>Rhodoblastaceae</taxon>
        <taxon>Rhodoblastus</taxon>
    </lineage>
</organism>
<dbReference type="Gene3D" id="3.40.50.150">
    <property type="entry name" value="Vaccinia Virus protein VP39"/>
    <property type="match status" value="1"/>
</dbReference>
<dbReference type="RefSeq" id="WP_088518937.1">
    <property type="nucleotide sequence ID" value="NZ_FYDG01000001.1"/>
</dbReference>
<dbReference type="Pfam" id="PF05050">
    <property type="entry name" value="Methyltransf_21"/>
    <property type="match status" value="1"/>
</dbReference>
<dbReference type="AlphaFoldDB" id="A0A212Q8K6"/>
<proteinExistence type="predicted"/>
<dbReference type="SUPFAM" id="SSF53335">
    <property type="entry name" value="S-adenosyl-L-methionine-dependent methyltransferases"/>
    <property type="match status" value="1"/>
</dbReference>
<dbReference type="GO" id="GO:0008168">
    <property type="term" value="F:methyltransferase activity"/>
    <property type="evidence" value="ECO:0007669"/>
    <property type="project" value="UniProtKB-KW"/>
</dbReference>
<dbReference type="EMBL" id="FYDG01000001">
    <property type="protein sequence ID" value="SNB55630.1"/>
    <property type="molecule type" value="Genomic_DNA"/>
</dbReference>
<dbReference type="OrthoDB" id="4104638at2"/>
<sequence>MAETSNELDNIRKLIAARVVHDADFNIFRHAKFTAPPVVLDIGANRGQSIVSFNVTLDQPIIHAFEVNPALHPVLDYVASQFPSTTIHKYGLAEYDGDVVFKIPVVNGELLSEGGSVESISTDMPWMVERFRQSDPQFHYEKHIGQVRRADHLGLPHADIVKLDVEGAEMSVLRGITSVIAATKPVFLVENSDWVRVTEFLKVYSYIPYRVEAENDRIVPFHGPAVNTLYMARGFERGLTPVER</sequence>
<evidence type="ECO:0000313" key="3">
    <source>
        <dbReference type="Proteomes" id="UP000198418"/>
    </source>
</evidence>